<dbReference type="SUPFAM" id="SSF56935">
    <property type="entry name" value="Porins"/>
    <property type="match status" value="1"/>
</dbReference>
<dbReference type="GO" id="GO:0015288">
    <property type="term" value="F:porin activity"/>
    <property type="evidence" value="ECO:0007669"/>
    <property type="project" value="UniProtKB-KW"/>
</dbReference>
<evidence type="ECO:0000313" key="14">
    <source>
        <dbReference type="Proteomes" id="UP001056132"/>
    </source>
</evidence>
<dbReference type="Proteomes" id="UP001056132">
    <property type="component" value="Chromosome 2"/>
</dbReference>
<evidence type="ECO:0000256" key="3">
    <source>
        <dbReference type="ARBA" id="ARBA00022448"/>
    </source>
</evidence>
<comment type="subunit">
    <text evidence="2">Homotrimer.</text>
</comment>
<feature type="chain" id="PRO_5042288103" evidence="11">
    <location>
        <begin position="29"/>
        <end position="371"/>
    </location>
</feature>
<dbReference type="PANTHER" id="PTHR34501:SF9">
    <property type="entry name" value="MAJOR OUTER MEMBRANE PROTEIN P.IA"/>
    <property type="match status" value="1"/>
</dbReference>
<dbReference type="InterPro" id="IPR050298">
    <property type="entry name" value="Gram-neg_bact_OMP"/>
</dbReference>
<evidence type="ECO:0000256" key="10">
    <source>
        <dbReference type="ARBA" id="ARBA00023237"/>
    </source>
</evidence>
<dbReference type="InterPro" id="IPR023614">
    <property type="entry name" value="Porin_dom_sf"/>
</dbReference>
<keyword evidence="9" id="KW-0472">Membrane</keyword>
<keyword evidence="3" id="KW-0813">Transport</keyword>
<evidence type="ECO:0000256" key="11">
    <source>
        <dbReference type="SAM" id="SignalP"/>
    </source>
</evidence>
<keyword evidence="5" id="KW-0812">Transmembrane</keyword>
<dbReference type="CDD" id="cd00342">
    <property type="entry name" value="gram_neg_porins"/>
    <property type="match status" value="1"/>
</dbReference>
<evidence type="ECO:0000259" key="12">
    <source>
        <dbReference type="Pfam" id="PF13609"/>
    </source>
</evidence>
<reference evidence="13" key="1">
    <citation type="journal article" date="2022" name="Microbiol. Resour. Announc.">
        <title>Genome Sequence of Cupriavidus campinensis Strain G5, a Member of a Bacterial Consortium Capable of Polyethylene Degradation.</title>
        <authorList>
            <person name="Schneider B."/>
            <person name="Pfeiffer F."/>
            <person name="Dyall-Smith M."/>
            <person name="Kunte H.J."/>
        </authorList>
    </citation>
    <scope>NUCLEOTIDE SEQUENCE</scope>
    <source>
        <strain evidence="13">G5</strain>
    </source>
</reference>
<keyword evidence="8" id="KW-0626">Porin</keyword>
<evidence type="ECO:0000256" key="6">
    <source>
        <dbReference type="ARBA" id="ARBA00022729"/>
    </source>
</evidence>
<keyword evidence="7" id="KW-0406">Ion transport</keyword>
<dbReference type="Gene3D" id="2.40.160.10">
    <property type="entry name" value="Porin"/>
    <property type="match status" value="1"/>
</dbReference>
<evidence type="ECO:0000256" key="4">
    <source>
        <dbReference type="ARBA" id="ARBA00022452"/>
    </source>
</evidence>
<dbReference type="EMBL" id="CP097331">
    <property type="protein sequence ID" value="URF06644.1"/>
    <property type="molecule type" value="Genomic_DNA"/>
</dbReference>
<dbReference type="Pfam" id="PF13609">
    <property type="entry name" value="Porin_4"/>
    <property type="match status" value="1"/>
</dbReference>
<dbReference type="KEGG" id="ccam:M5D45_26505"/>
<dbReference type="GO" id="GO:0046930">
    <property type="term" value="C:pore complex"/>
    <property type="evidence" value="ECO:0007669"/>
    <property type="project" value="UniProtKB-KW"/>
</dbReference>
<feature type="signal peptide" evidence="11">
    <location>
        <begin position="1"/>
        <end position="28"/>
    </location>
</feature>
<keyword evidence="4" id="KW-1134">Transmembrane beta strand</keyword>
<evidence type="ECO:0000256" key="1">
    <source>
        <dbReference type="ARBA" id="ARBA00004571"/>
    </source>
</evidence>
<dbReference type="GO" id="GO:0006811">
    <property type="term" value="P:monoatomic ion transport"/>
    <property type="evidence" value="ECO:0007669"/>
    <property type="project" value="UniProtKB-KW"/>
</dbReference>
<protein>
    <submittedName>
        <fullName evidence="13">Porin</fullName>
    </submittedName>
</protein>
<organism evidence="13 14">
    <name type="scientific">Cupriavidus campinensis</name>
    <dbReference type="NCBI Taxonomy" id="151783"/>
    <lineage>
        <taxon>Bacteria</taxon>
        <taxon>Pseudomonadati</taxon>
        <taxon>Pseudomonadota</taxon>
        <taxon>Betaproteobacteria</taxon>
        <taxon>Burkholderiales</taxon>
        <taxon>Burkholderiaceae</taxon>
        <taxon>Cupriavidus</taxon>
    </lineage>
</organism>
<evidence type="ECO:0000256" key="8">
    <source>
        <dbReference type="ARBA" id="ARBA00023114"/>
    </source>
</evidence>
<keyword evidence="6 11" id="KW-0732">Signal</keyword>
<feature type="domain" description="Porin" evidence="12">
    <location>
        <begin position="12"/>
        <end position="339"/>
    </location>
</feature>
<evidence type="ECO:0000256" key="7">
    <source>
        <dbReference type="ARBA" id="ARBA00023065"/>
    </source>
</evidence>
<evidence type="ECO:0000256" key="9">
    <source>
        <dbReference type="ARBA" id="ARBA00023136"/>
    </source>
</evidence>
<dbReference type="AlphaFoldDB" id="A0AAE9L4N5"/>
<reference evidence="13" key="2">
    <citation type="submission" date="2022-05" db="EMBL/GenBank/DDBJ databases">
        <authorList>
            <person name="Kunte H.-J."/>
        </authorList>
    </citation>
    <scope>NUCLEOTIDE SEQUENCE</scope>
    <source>
        <strain evidence="13">G5</strain>
    </source>
</reference>
<dbReference type="RefSeq" id="WP_092294602.1">
    <property type="nucleotide sequence ID" value="NZ_CP097331.1"/>
</dbReference>
<name>A0AAE9L4N5_9BURK</name>
<accession>A0AAE9L4N5</accession>
<evidence type="ECO:0000256" key="2">
    <source>
        <dbReference type="ARBA" id="ARBA00011233"/>
    </source>
</evidence>
<gene>
    <name evidence="13" type="ORF">M5D45_26505</name>
</gene>
<keyword evidence="10" id="KW-0998">Cell outer membrane</keyword>
<evidence type="ECO:0000256" key="5">
    <source>
        <dbReference type="ARBA" id="ARBA00022692"/>
    </source>
</evidence>
<proteinExistence type="predicted"/>
<dbReference type="PANTHER" id="PTHR34501">
    <property type="entry name" value="PROTEIN YDDL-RELATED"/>
    <property type="match status" value="1"/>
</dbReference>
<sequence length="371" mass="38577">MKLGKLGKRGTAAAALALAAGVPAVTSAQSVTLYGVVDTGVEYINHVGAAGNSVVKMANLSGTVPSRWGLRGTEDLGSGMKANFVLESGFAPDSGTSNQGGRLFGRQAWVGLSSNWGQVSFGRQYTMLFWATLDSDILGPNAYGSSSLDNYLPNTRADNSIAYKGKFGGFTVGATYSFGRDTVNAGPSPSGANCAGENAADSKACREWSALLMYETNWWSVHAAYDSLRGGPGAFAGLTSSGLKDDRLSLGGYMLVGKAKAGLGWIGRRNEALAAPRSNLFYAGVAYDIAPAVTLAAEGYYLQYRHSNDKAWLGALRASYAFSKRTSVYATGGYIDNHGSLSLSVDSASTGANPVAGGNQLGAMVGVKHTF</sequence>
<dbReference type="InterPro" id="IPR033900">
    <property type="entry name" value="Gram_neg_porin_domain"/>
</dbReference>
<dbReference type="GO" id="GO:0009279">
    <property type="term" value="C:cell outer membrane"/>
    <property type="evidence" value="ECO:0007669"/>
    <property type="project" value="UniProtKB-SubCell"/>
</dbReference>
<evidence type="ECO:0000313" key="13">
    <source>
        <dbReference type="EMBL" id="URF06644.1"/>
    </source>
</evidence>
<comment type="subcellular location">
    <subcellularLocation>
        <location evidence="1">Cell outer membrane</location>
        <topology evidence="1">Multi-pass membrane protein</topology>
    </subcellularLocation>
</comment>